<evidence type="ECO:0000313" key="4">
    <source>
        <dbReference type="Proteomes" id="UP000597459"/>
    </source>
</evidence>
<dbReference type="GO" id="GO:0042597">
    <property type="term" value="C:periplasmic space"/>
    <property type="evidence" value="ECO:0007669"/>
    <property type="project" value="InterPro"/>
</dbReference>
<name>A0A967ED35_9PROT</name>
<organism evidence="3 4">
    <name type="scientific">Acetobacter estunensis</name>
    <dbReference type="NCBI Taxonomy" id="104097"/>
    <lineage>
        <taxon>Bacteria</taxon>
        <taxon>Pseudomonadati</taxon>
        <taxon>Pseudomonadota</taxon>
        <taxon>Alphaproteobacteria</taxon>
        <taxon>Acetobacterales</taxon>
        <taxon>Acetobacteraceae</taxon>
        <taxon>Acetobacter</taxon>
    </lineage>
</organism>
<evidence type="ECO:0000259" key="2">
    <source>
        <dbReference type="Pfam" id="PF04069"/>
    </source>
</evidence>
<accession>A0A967ED35</accession>
<dbReference type="InterPro" id="IPR007210">
    <property type="entry name" value="ABC_Gly_betaine_transp_sub-bd"/>
</dbReference>
<dbReference type="Proteomes" id="UP000597459">
    <property type="component" value="Unassembled WGS sequence"/>
</dbReference>
<dbReference type="GO" id="GO:0015871">
    <property type="term" value="P:choline transport"/>
    <property type="evidence" value="ECO:0007669"/>
    <property type="project" value="InterPro"/>
</dbReference>
<evidence type="ECO:0000256" key="1">
    <source>
        <dbReference type="SAM" id="SignalP"/>
    </source>
</evidence>
<dbReference type="Gene3D" id="3.40.190.100">
    <property type="entry name" value="Glycine betaine-binding periplasmic protein, domain 2"/>
    <property type="match status" value="1"/>
</dbReference>
<proteinExistence type="predicted"/>
<dbReference type="Pfam" id="PF04069">
    <property type="entry name" value="OpuAC"/>
    <property type="match status" value="1"/>
</dbReference>
<sequence length="321" mass="35143">MHITTGIRGFISCFLAALVLLITTLPANADEAASCSTVRIAEAGWSDNAAANGIAATVLAGMGYKTDIPLLSIAMTYVSMRNRRIDVFMGNWDPAGMGTIKPFLADGSVKQIGVNLSGGHFTLAVPEYTWKEGLQTFDDLKKWAPKLDDKIYGLESGNAGNLLILNGMKHDLFGLSQFRLVESSEEGMLGTVDRMIRNHQPVVFLGWEPHPMNNRFAMRYLSGGSSIFGPDNGSVVHTVIRKGYDSECPNVTRFFEQLRFSIPTENTLMGEIRDKHESPKDAALAWLKAHPENLEPWLDQVTTRDGTPALPAVKSFLGLSP</sequence>
<dbReference type="EMBL" id="WOTH01000061">
    <property type="protein sequence ID" value="NHO55298.1"/>
    <property type="molecule type" value="Genomic_DNA"/>
</dbReference>
<keyword evidence="4" id="KW-1185">Reference proteome</keyword>
<feature type="domain" description="ABC-type glycine betaine transport system substrate-binding" evidence="2">
    <location>
        <begin position="37"/>
        <end position="288"/>
    </location>
</feature>
<feature type="signal peptide" evidence="1">
    <location>
        <begin position="1"/>
        <end position="29"/>
    </location>
</feature>
<gene>
    <name evidence="3" type="ORF">GOB87_15360</name>
</gene>
<dbReference type="InterPro" id="IPR017783">
    <property type="entry name" value="ABC_choline_sub-bd"/>
</dbReference>
<protein>
    <submittedName>
        <fullName evidence="3">Glycine/betaine ABC transporter substrate-binding protein</fullName>
    </submittedName>
</protein>
<dbReference type="GO" id="GO:0022857">
    <property type="term" value="F:transmembrane transporter activity"/>
    <property type="evidence" value="ECO:0007669"/>
    <property type="project" value="InterPro"/>
</dbReference>
<keyword evidence="1" id="KW-0732">Signal</keyword>
<feature type="chain" id="PRO_5037861098" evidence="1">
    <location>
        <begin position="30"/>
        <end position="321"/>
    </location>
</feature>
<dbReference type="SUPFAM" id="SSF53850">
    <property type="entry name" value="Periplasmic binding protein-like II"/>
    <property type="match status" value="1"/>
</dbReference>
<comment type="caution">
    <text evidence="3">The sequence shown here is derived from an EMBL/GenBank/DDBJ whole genome shotgun (WGS) entry which is preliminary data.</text>
</comment>
<dbReference type="AlphaFoldDB" id="A0A967ED35"/>
<dbReference type="Gene3D" id="3.40.190.10">
    <property type="entry name" value="Periplasmic binding protein-like II"/>
    <property type="match status" value="1"/>
</dbReference>
<evidence type="ECO:0000313" key="3">
    <source>
        <dbReference type="EMBL" id="NHO55298.1"/>
    </source>
</evidence>
<dbReference type="GO" id="GO:0043190">
    <property type="term" value="C:ATP-binding cassette (ABC) transporter complex"/>
    <property type="evidence" value="ECO:0007669"/>
    <property type="project" value="InterPro"/>
</dbReference>
<reference evidence="3" key="1">
    <citation type="submission" date="2019-11" db="EMBL/GenBank/DDBJ databases">
        <title>Description of new Acetobacter species.</title>
        <authorList>
            <person name="Cleenwerck I."/>
            <person name="Sombolestani A.S."/>
        </authorList>
    </citation>
    <scope>NUCLEOTIDE SEQUENCE</scope>
    <source>
        <strain evidence="3">LMG 1626</strain>
    </source>
</reference>
<dbReference type="GO" id="GO:0033265">
    <property type="term" value="F:choline binding"/>
    <property type="evidence" value="ECO:0007669"/>
    <property type="project" value="InterPro"/>
</dbReference>
<dbReference type="CDD" id="cd13640">
    <property type="entry name" value="PBP2_ChoX"/>
    <property type="match status" value="1"/>
</dbReference>